<keyword evidence="9" id="KW-0969">Cilium</keyword>
<dbReference type="PANTHER" id="PTHR30033">
    <property type="entry name" value="FLAGELLAR HOOK-ASSOCIATED PROTEIN 1"/>
    <property type="match status" value="1"/>
</dbReference>
<accession>A0A2T4YZ67</accession>
<feature type="domain" description="Flagellar hook-associated protein FlgK helical" evidence="8">
    <location>
        <begin position="89"/>
        <end position="316"/>
    </location>
</feature>
<evidence type="ECO:0000256" key="1">
    <source>
        <dbReference type="ARBA" id="ARBA00004365"/>
    </source>
</evidence>
<evidence type="ECO:0000256" key="2">
    <source>
        <dbReference type="ARBA" id="ARBA00004613"/>
    </source>
</evidence>
<dbReference type="AlphaFoldDB" id="A0A2T4YZ67"/>
<proteinExistence type="inferred from homology"/>
<sequence length="630" mass="65468">MTLTSALANSLSGLRFNAQATALTSANIANAGNSTYTRKLIDPVDALAGDQIAGVKVGSIRREYDAFVQRQLVGEKSNAGYASTRSQFLDRLDQMMGAPGSARALDTVLNTFSSSFQTLLTSPESDTARAGVINSATVVAQSLRSLSTSVQDMRLDAEKGLADATTRLNTLLTDLSKVNGRLEVSFTDESRVGLLDQRDALVSEIAEYTNVRTVYQDSGAVQLYGGAGFVLLSTTKPTLSFDGRDLIGPSNVYDADPNKRTVGTITADTPSGKMDLIAAGVFTSGKIAALIDLRDKAMPAAQSQLDQIAASLAQALGNGSTSTPTTVAGPGPTKGYDTALGPGLSDGDTVTLELTANGVTKKLTFKRVDDTTVPMSDTMTADPNDQVFRLTGTSAAGHATQMQTAIDAWAASVGAPAGSFSVAVSGSNLRVLADPTVTGGATVNAAAANVTARTLTDGGTTLPFFVDATAVGGLYSDRYTGSGSQFVGLAARIDVNAALKADPSALVKLNATTLESDETRPSFFVKALADTGRYFKPAGGLGTDGNPFQGSVLSYARSVIVNQTNDAASAKQVADGQEAVVTQLQARFDSVAAVNIDEEMTLLIQLQTAYGANARVMSAVREMLDMLQKM</sequence>
<organism evidence="9 10">
    <name type="scientific">Phreatobacter oligotrophus</name>
    <dbReference type="NCBI Taxonomy" id="1122261"/>
    <lineage>
        <taxon>Bacteria</taxon>
        <taxon>Pseudomonadati</taxon>
        <taxon>Pseudomonadota</taxon>
        <taxon>Alphaproteobacteria</taxon>
        <taxon>Hyphomicrobiales</taxon>
        <taxon>Phreatobacteraceae</taxon>
        <taxon>Phreatobacter</taxon>
    </lineage>
</organism>
<evidence type="ECO:0000259" key="7">
    <source>
        <dbReference type="Pfam" id="PF06429"/>
    </source>
</evidence>
<evidence type="ECO:0000313" key="10">
    <source>
        <dbReference type="Proteomes" id="UP000241808"/>
    </source>
</evidence>
<dbReference type="InterPro" id="IPR053927">
    <property type="entry name" value="FlgK_helical"/>
</dbReference>
<evidence type="ECO:0000256" key="5">
    <source>
        <dbReference type="ARBA" id="ARBA00022525"/>
    </source>
</evidence>
<keyword evidence="9" id="KW-0966">Cell projection</keyword>
<dbReference type="NCBIfam" id="TIGR02492">
    <property type="entry name" value="flgK_ends"/>
    <property type="match status" value="1"/>
</dbReference>
<dbReference type="GO" id="GO:0044780">
    <property type="term" value="P:bacterial-type flagellum assembly"/>
    <property type="evidence" value="ECO:0007669"/>
    <property type="project" value="InterPro"/>
</dbReference>
<name>A0A2T4YZ67_9HYPH</name>
<dbReference type="InterPro" id="IPR002371">
    <property type="entry name" value="FlgK"/>
</dbReference>
<keyword evidence="6" id="KW-0975">Bacterial flagellum</keyword>
<gene>
    <name evidence="9" type="ORF">C8P69_10842</name>
</gene>
<feature type="domain" description="Flagellar basal-body/hook protein C-terminal" evidence="7">
    <location>
        <begin position="592"/>
        <end position="628"/>
    </location>
</feature>
<dbReference type="Proteomes" id="UP000241808">
    <property type="component" value="Unassembled WGS sequence"/>
</dbReference>
<dbReference type="GO" id="GO:0009424">
    <property type="term" value="C:bacterial-type flagellum hook"/>
    <property type="evidence" value="ECO:0007669"/>
    <property type="project" value="InterPro"/>
</dbReference>
<dbReference type="InterPro" id="IPR010930">
    <property type="entry name" value="Flg_bb/hook_C_dom"/>
</dbReference>
<evidence type="ECO:0000256" key="6">
    <source>
        <dbReference type="ARBA" id="ARBA00023143"/>
    </source>
</evidence>
<dbReference type="Pfam" id="PF22638">
    <property type="entry name" value="FlgK_D1"/>
    <property type="match status" value="1"/>
</dbReference>
<evidence type="ECO:0000313" key="9">
    <source>
        <dbReference type="EMBL" id="PTM52242.1"/>
    </source>
</evidence>
<keyword evidence="9" id="KW-0282">Flagellum</keyword>
<keyword evidence="5" id="KW-0964">Secreted</keyword>
<reference evidence="9 10" key="1">
    <citation type="submission" date="2018-04" db="EMBL/GenBank/DDBJ databases">
        <title>Genomic Encyclopedia of Archaeal and Bacterial Type Strains, Phase II (KMG-II): from individual species to whole genera.</title>
        <authorList>
            <person name="Goeker M."/>
        </authorList>
    </citation>
    <scope>NUCLEOTIDE SEQUENCE [LARGE SCALE GENOMIC DNA]</scope>
    <source>
        <strain evidence="9 10">DSM 25521</strain>
    </source>
</reference>
<comment type="similarity">
    <text evidence="3">Belongs to the flagella basal body rod proteins family.</text>
</comment>
<comment type="caution">
    <text evidence="9">The sequence shown here is derived from an EMBL/GenBank/DDBJ whole genome shotgun (WGS) entry which is preliminary data.</text>
</comment>
<dbReference type="OrthoDB" id="7181295at2"/>
<evidence type="ECO:0000259" key="8">
    <source>
        <dbReference type="Pfam" id="PF22638"/>
    </source>
</evidence>
<dbReference type="PANTHER" id="PTHR30033:SF1">
    <property type="entry name" value="FLAGELLAR HOOK-ASSOCIATED PROTEIN 1"/>
    <property type="match status" value="1"/>
</dbReference>
<dbReference type="GO" id="GO:0005576">
    <property type="term" value="C:extracellular region"/>
    <property type="evidence" value="ECO:0007669"/>
    <property type="project" value="UniProtKB-SubCell"/>
</dbReference>
<dbReference type="RefSeq" id="WP_108178634.1">
    <property type="nucleotide sequence ID" value="NZ_PZZL01000008.1"/>
</dbReference>
<keyword evidence="10" id="KW-1185">Reference proteome</keyword>
<dbReference type="SUPFAM" id="SSF64518">
    <property type="entry name" value="Phase 1 flagellin"/>
    <property type="match status" value="1"/>
</dbReference>
<dbReference type="Pfam" id="PF06429">
    <property type="entry name" value="Flg_bbr_C"/>
    <property type="match status" value="1"/>
</dbReference>
<evidence type="ECO:0000256" key="4">
    <source>
        <dbReference type="ARBA" id="ARBA00016244"/>
    </source>
</evidence>
<comment type="subcellular location">
    <subcellularLocation>
        <location evidence="1">Bacterial flagellum</location>
    </subcellularLocation>
    <subcellularLocation>
        <location evidence="2">Secreted</location>
    </subcellularLocation>
</comment>
<dbReference type="EMBL" id="PZZL01000008">
    <property type="protein sequence ID" value="PTM52242.1"/>
    <property type="molecule type" value="Genomic_DNA"/>
</dbReference>
<evidence type="ECO:0000256" key="3">
    <source>
        <dbReference type="ARBA" id="ARBA00009677"/>
    </source>
</evidence>
<protein>
    <recommendedName>
        <fullName evidence="4">Flagellar hook-associated protein 1</fullName>
    </recommendedName>
</protein>
<dbReference type="GO" id="GO:0005198">
    <property type="term" value="F:structural molecule activity"/>
    <property type="evidence" value="ECO:0007669"/>
    <property type="project" value="InterPro"/>
</dbReference>